<dbReference type="SUPFAM" id="SSF53254">
    <property type="entry name" value="Phosphoglycerate mutase-like"/>
    <property type="match status" value="1"/>
</dbReference>
<dbReference type="InterPro" id="IPR029033">
    <property type="entry name" value="His_PPase_superfam"/>
</dbReference>
<dbReference type="InterPro" id="IPR050275">
    <property type="entry name" value="PGM_Phosphatase"/>
</dbReference>
<dbReference type="InterPro" id="IPR013078">
    <property type="entry name" value="His_Pase_superF_clade-1"/>
</dbReference>
<dbReference type="EMBL" id="JAQQXT010000019">
    <property type="protein sequence ID" value="MDC8774231.1"/>
    <property type="molecule type" value="Genomic_DNA"/>
</dbReference>
<evidence type="ECO:0000313" key="1">
    <source>
        <dbReference type="EMBL" id="MDC8774231.1"/>
    </source>
</evidence>
<dbReference type="Pfam" id="PF00300">
    <property type="entry name" value="His_Phos_1"/>
    <property type="match status" value="1"/>
</dbReference>
<sequence length="215" mass="23675">MDSSTQILAIRHGETEWNRVKRIQGHTDIALSEIGLAQARLLGLALQEQPIAAIYTSDLQRARQTAQAVADQASHASLHLRLDAQLRERNFGVFEGMTWEEIAARWPEQSERWRKRDAEFGAQGGETLGEFYRRSIAALTGIASQHPGQTIVVLTHGGVLDCLYRAATGLDLQAPRSWVLGNAAINRLLFTPAGFSLVGWNDASHLVDLGKESLP</sequence>
<evidence type="ECO:0000313" key="2">
    <source>
        <dbReference type="Proteomes" id="UP001221189"/>
    </source>
</evidence>
<organism evidence="1 2">
    <name type="scientific">Roseateles albus</name>
    <dbReference type="NCBI Taxonomy" id="2987525"/>
    <lineage>
        <taxon>Bacteria</taxon>
        <taxon>Pseudomonadati</taxon>
        <taxon>Pseudomonadota</taxon>
        <taxon>Betaproteobacteria</taxon>
        <taxon>Burkholderiales</taxon>
        <taxon>Sphaerotilaceae</taxon>
        <taxon>Roseateles</taxon>
    </lineage>
</organism>
<dbReference type="Gene3D" id="3.40.50.1240">
    <property type="entry name" value="Phosphoglycerate mutase-like"/>
    <property type="match status" value="1"/>
</dbReference>
<reference evidence="1 2" key="1">
    <citation type="submission" date="2022-10" db="EMBL/GenBank/DDBJ databases">
        <title>Paucibacter sp. hw1 Genome sequencing.</title>
        <authorList>
            <person name="Park S."/>
        </authorList>
    </citation>
    <scope>NUCLEOTIDE SEQUENCE [LARGE SCALE GENOMIC DNA]</scope>
    <source>
        <strain evidence="2">hw1</strain>
    </source>
</reference>
<dbReference type="SMART" id="SM00855">
    <property type="entry name" value="PGAM"/>
    <property type="match status" value="1"/>
</dbReference>
<dbReference type="PANTHER" id="PTHR48100:SF1">
    <property type="entry name" value="HISTIDINE PHOSPHATASE FAMILY PROTEIN-RELATED"/>
    <property type="match status" value="1"/>
</dbReference>
<comment type="caution">
    <text evidence="1">The sequence shown here is derived from an EMBL/GenBank/DDBJ whole genome shotgun (WGS) entry which is preliminary data.</text>
</comment>
<protein>
    <submittedName>
        <fullName evidence="1">Histidine phosphatase family protein</fullName>
    </submittedName>
</protein>
<accession>A0ABT5KK27</accession>
<dbReference type="Proteomes" id="UP001221189">
    <property type="component" value="Unassembled WGS sequence"/>
</dbReference>
<keyword evidence="2" id="KW-1185">Reference proteome</keyword>
<gene>
    <name evidence="1" type="ORF">PRZ03_21930</name>
</gene>
<proteinExistence type="predicted"/>
<dbReference type="CDD" id="cd07067">
    <property type="entry name" value="HP_PGM_like"/>
    <property type="match status" value="1"/>
</dbReference>
<dbReference type="PANTHER" id="PTHR48100">
    <property type="entry name" value="BROAD-SPECIFICITY PHOSPHATASE YOR283W-RELATED"/>
    <property type="match status" value="1"/>
</dbReference>
<name>A0ABT5KK27_9BURK</name>